<feature type="domain" description="ARB-07466-like C-terminal" evidence="1">
    <location>
        <begin position="3"/>
        <end position="96"/>
    </location>
</feature>
<protein>
    <recommendedName>
        <fullName evidence="1">ARB-07466-like C-terminal domain-containing protein</fullName>
    </recommendedName>
</protein>
<dbReference type="InterPro" id="IPR058593">
    <property type="entry name" value="ARB_07466-like_C"/>
</dbReference>
<dbReference type="Proteomes" id="UP000178953">
    <property type="component" value="Unassembled WGS sequence"/>
</dbReference>
<reference evidence="2 3" key="1">
    <citation type="submission" date="2016-09" db="EMBL/GenBank/DDBJ databases">
        <title>genome sequence of Mycobacterium sp. 739 SCH.</title>
        <authorList>
            <person name="Greninger A.L."/>
            <person name="Qin X."/>
            <person name="Jerome K."/>
            <person name="Vora S."/>
            <person name="Quinn K."/>
        </authorList>
    </citation>
    <scope>NUCLEOTIDE SEQUENCE [LARGE SCALE GENOMIC DNA]</scope>
    <source>
        <strain evidence="2 3">SCH</strain>
    </source>
</reference>
<organism evidence="2 3">
    <name type="scientific">Mycolicibacterium grossiae</name>
    <dbReference type="NCBI Taxonomy" id="1552759"/>
    <lineage>
        <taxon>Bacteria</taxon>
        <taxon>Bacillati</taxon>
        <taxon>Actinomycetota</taxon>
        <taxon>Actinomycetes</taxon>
        <taxon>Mycobacteriales</taxon>
        <taxon>Mycobacteriaceae</taxon>
        <taxon>Mycolicibacterium</taxon>
    </lineage>
</organism>
<sequence length="110" mass="11916">MATKRAVVQAFPEVEQIGGFRPDPYGEHDDGTALDVLIPGDPASPQGVELGDAIRDFLLARTGELGVDHVVWRQHVYRADGTSEPMKDRGSEVANHLTHLHVSTKGGGYQ</sequence>
<gene>
    <name evidence="2" type="ORF">BEL07_20575</name>
</gene>
<accession>A0A1E8Q0D6</accession>
<comment type="caution">
    <text evidence="2">The sequence shown here is derived from an EMBL/GenBank/DDBJ whole genome shotgun (WGS) entry which is preliminary data.</text>
</comment>
<evidence type="ECO:0000259" key="1">
    <source>
        <dbReference type="Pfam" id="PF26571"/>
    </source>
</evidence>
<dbReference type="AlphaFoldDB" id="A0A1E8Q0D6"/>
<evidence type="ECO:0000313" key="3">
    <source>
        <dbReference type="Proteomes" id="UP000178953"/>
    </source>
</evidence>
<keyword evidence="3" id="KW-1185">Reference proteome</keyword>
<dbReference type="EMBL" id="MCHX01000054">
    <property type="protein sequence ID" value="OFJ51876.1"/>
    <property type="molecule type" value="Genomic_DNA"/>
</dbReference>
<name>A0A1E8Q0D6_9MYCO</name>
<dbReference type="Pfam" id="PF26571">
    <property type="entry name" value="VldE"/>
    <property type="match status" value="1"/>
</dbReference>
<proteinExistence type="predicted"/>
<evidence type="ECO:0000313" key="2">
    <source>
        <dbReference type="EMBL" id="OFJ51876.1"/>
    </source>
</evidence>